<evidence type="ECO:0000256" key="10">
    <source>
        <dbReference type="ARBA" id="ARBA00038367"/>
    </source>
</evidence>
<proteinExistence type="inferred from homology"/>
<evidence type="ECO:0000256" key="2">
    <source>
        <dbReference type="ARBA" id="ARBA00004752"/>
    </source>
</evidence>
<dbReference type="NCBIfam" id="TIGR01072">
    <property type="entry name" value="murA"/>
    <property type="match status" value="1"/>
</dbReference>
<feature type="binding site" evidence="12">
    <location>
        <position position="326"/>
    </location>
    <ligand>
        <name>UDP-N-acetyl-alpha-D-glucosamine</name>
        <dbReference type="ChEBI" id="CHEBI:57705"/>
    </ligand>
</feature>
<name>A0ABW8T6R5_9CLOT</name>
<dbReference type="NCBIfam" id="NF006873">
    <property type="entry name" value="PRK09369.1"/>
    <property type="match status" value="1"/>
</dbReference>
<dbReference type="Proteomes" id="UP001623591">
    <property type="component" value="Unassembled WGS sequence"/>
</dbReference>
<comment type="catalytic activity">
    <reaction evidence="11 12">
        <text>phosphoenolpyruvate + UDP-N-acetyl-alpha-D-glucosamine = UDP-N-acetyl-3-O-(1-carboxyvinyl)-alpha-D-glucosamine + phosphate</text>
        <dbReference type="Rhea" id="RHEA:18681"/>
        <dbReference type="ChEBI" id="CHEBI:43474"/>
        <dbReference type="ChEBI" id="CHEBI:57705"/>
        <dbReference type="ChEBI" id="CHEBI:58702"/>
        <dbReference type="ChEBI" id="CHEBI:68483"/>
        <dbReference type="EC" id="2.5.1.7"/>
    </reaction>
</comment>
<dbReference type="SUPFAM" id="SSF55205">
    <property type="entry name" value="EPT/RTPC-like"/>
    <property type="match status" value="1"/>
</dbReference>
<comment type="function">
    <text evidence="12">Cell wall formation. Adds enolpyruvyl to UDP-N-acetylglucosamine.</text>
</comment>
<sequence length="422" mass="45872">MRYLQVKHSEMLTGKVKIPGSKNSSLALIPACCLADEPIILKNIPHILDIKRVFEISKDIGFSIASKEDNLILDPTRIKNSIIEPQKASAYRASYYFIGALLHKFKKVSIGYPGGDNFGYRPIDQHISGLKALGARFSFYNNYYVVEADELVGTEITFDKLTFGGTINIILAAVKAKGTTVLKNAARDPEVEDLASLLNKMGANIKGAGTDTVIIEGVTTLKSCIHSVIPDRLIAGALLMAAGSTKGIITVENVIPSHLESCLQKLREAGLFIEIGENSITTYAKNKLNGISVEAGMYPEFGTDFQQPLTAMLTGAFGMSVIVDKVYPGRFNHCRELNKLGAKIEIQDNKAIIPGKSFLTGDWVKATDVRAGICLILAGLSAEGTTYITGIDHIERGYENLVKDFSCLGADITLYDSDVKRN</sequence>
<evidence type="ECO:0000256" key="8">
    <source>
        <dbReference type="ARBA" id="ARBA00023306"/>
    </source>
</evidence>
<dbReference type="EMBL" id="JBJHZZ010000014">
    <property type="protein sequence ID" value="MFL0248256.1"/>
    <property type="molecule type" value="Genomic_DNA"/>
</dbReference>
<feature type="active site" description="Proton donor" evidence="12">
    <location>
        <position position="116"/>
    </location>
</feature>
<dbReference type="InterPro" id="IPR001986">
    <property type="entry name" value="Enolpyruvate_Tfrase_dom"/>
</dbReference>
<evidence type="ECO:0000256" key="7">
    <source>
        <dbReference type="ARBA" id="ARBA00022984"/>
    </source>
</evidence>
<feature type="binding site" evidence="12">
    <location>
        <begin position="121"/>
        <end position="125"/>
    </location>
    <ligand>
        <name>UDP-N-acetyl-alpha-D-glucosamine</name>
        <dbReference type="ChEBI" id="CHEBI:57705"/>
    </ligand>
</feature>
<dbReference type="RefSeq" id="WP_406770683.1">
    <property type="nucleotide sequence ID" value="NZ_JBJHZZ010000014.1"/>
</dbReference>
<feature type="binding site" evidence="12">
    <location>
        <begin position="22"/>
        <end position="23"/>
    </location>
    <ligand>
        <name>phosphoenolpyruvate</name>
        <dbReference type="ChEBI" id="CHEBI:58702"/>
    </ligand>
</feature>
<keyword evidence="6 12" id="KW-0133">Cell shape</keyword>
<comment type="caution">
    <text evidence="14">The sequence shown here is derived from an EMBL/GenBank/DDBJ whole genome shotgun (WGS) entry which is preliminary data.</text>
</comment>
<comment type="subcellular location">
    <subcellularLocation>
        <location evidence="1 12">Cytoplasm</location>
    </subcellularLocation>
</comment>
<keyword evidence="3 12" id="KW-0963">Cytoplasm</keyword>
<evidence type="ECO:0000313" key="14">
    <source>
        <dbReference type="EMBL" id="MFL0248256.1"/>
    </source>
</evidence>
<keyword evidence="7 12" id="KW-0573">Peptidoglycan synthesis</keyword>
<comment type="caution">
    <text evidence="12">Lacks conserved residue(s) required for the propagation of feature annotation.</text>
</comment>
<dbReference type="CDD" id="cd01555">
    <property type="entry name" value="UdpNAET"/>
    <property type="match status" value="1"/>
</dbReference>
<dbReference type="EC" id="2.5.1.7" evidence="12"/>
<dbReference type="GO" id="GO:0008760">
    <property type="term" value="F:UDP-N-acetylglucosamine 1-carboxyvinyltransferase activity"/>
    <property type="evidence" value="ECO:0007669"/>
    <property type="project" value="UniProtKB-EC"/>
</dbReference>
<reference evidence="14 15" key="1">
    <citation type="submission" date="2024-11" db="EMBL/GenBank/DDBJ databases">
        <authorList>
            <person name="Heng Y.C."/>
            <person name="Lim A.C.H."/>
            <person name="Lee J.K.Y."/>
            <person name="Kittelmann S."/>
        </authorList>
    </citation>
    <scope>NUCLEOTIDE SEQUENCE [LARGE SCALE GENOMIC DNA]</scope>
    <source>
        <strain evidence="14 15">WILCCON 0185</strain>
    </source>
</reference>
<accession>A0ABW8T6R5</accession>
<evidence type="ECO:0000256" key="1">
    <source>
        <dbReference type="ARBA" id="ARBA00004496"/>
    </source>
</evidence>
<keyword evidence="9 12" id="KW-0961">Cell wall biogenesis/degradation</keyword>
<evidence type="ECO:0000256" key="3">
    <source>
        <dbReference type="ARBA" id="ARBA00022490"/>
    </source>
</evidence>
<evidence type="ECO:0000259" key="13">
    <source>
        <dbReference type="Pfam" id="PF00275"/>
    </source>
</evidence>
<evidence type="ECO:0000256" key="9">
    <source>
        <dbReference type="ARBA" id="ARBA00023316"/>
    </source>
</evidence>
<keyword evidence="5 12" id="KW-0808">Transferase</keyword>
<protein>
    <recommendedName>
        <fullName evidence="12">UDP-N-acetylglucosamine 1-carboxyvinyltransferase</fullName>
        <ecNumber evidence="12">2.5.1.7</ecNumber>
    </recommendedName>
    <alternativeName>
        <fullName evidence="12">Enoylpyruvate transferase</fullName>
    </alternativeName>
    <alternativeName>
        <fullName evidence="12">UDP-N-acetylglucosamine enolpyruvyl transferase</fullName>
        <shortName evidence="12">EPT</shortName>
    </alternativeName>
</protein>
<dbReference type="InterPro" id="IPR013792">
    <property type="entry name" value="RNA3'P_cycl/enolpyr_Trfase_a/b"/>
</dbReference>
<comment type="pathway">
    <text evidence="2 12">Cell wall biogenesis; peptidoglycan biosynthesis.</text>
</comment>
<evidence type="ECO:0000256" key="11">
    <source>
        <dbReference type="ARBA" id="ARBA00047527"/>
    </source>
</evidence>
<keyword evidence="8 12" id="KW-0131">Cell cycle</keyword>
<gene>
    <name evidence="12 14" type="primary">murA</name>
    <name evidence="14" type="ORF">ACJDUG_14945</name>
</gene>
<dbReference type="InterPro" id="IPR050068">
    <property type="entry name" value="MurA_subfamily"/>
</dbReference>
<dbReference type="InterPro" id="IPR005750">
    <property type="entry name" value="UDP_GlcNAc_COvinyl_MurA"/>
</dbReference>
<feature type="binding site" evidence="12">
    <location>
        <position position="92"/>
    </location>
    <ligand>
        <name>UDP-N-acetyl-alpha-D-glucosamine</name>
        <dbReference type="ChEBI" id="CHEBI:57705"/>
    </ligand>
</feature>
<feature type="binding site" evidence="12">
    <location>
        <position position="304"/>
    </location>
    <ligand>
        <name>UDP-N-acetyl-alpha-D-glucosamine</name>
        <dbReference type="ChEBI" id="CHEBI:57705"/>
    </ligand>
</feature>
<organism evidence="14 15">
    <name type="scientific">Candidatus Clostridium stratigraminis</name>
    <dbReference type="NCBI Taxonomy" id="3381661"/>
    <lineage>
        <taxon>Bacteria</taxon>
        <taxon>Bacillati</taxon>
        <taxon>Bacillota</taxon>
        <taxon>Clostridia</taxon>
        <taxon>Eubacteriales</taxon>
        <taxon>Clostridiaceae</taxon>
        <taxon>Clostridium</taxon>
    </lineage>
</organism>
<comment type="similarity">
    <text evidence="10 12">Belongs to the EPSP synthase family. MurA subfamily.</text>
</comment>
<evidence type="ECO:0000256" key="5">
    <source>
        <dbReference type="ARBA" id="ARBA00022679"/>
    </source>
</evidence>
<dbReference type="HAMAP" id="MF_00111">
    <property type="entry name" value="MurA"/>
    <property type="match status" value="1"/>
</dbReference>
<keyword evidence="4 12" id="KW-0132">Cell division</keyword>
<dbReference type="Pfam" id="PF00275">
    <property type="entry name" value="EPSP_synthase"/>
    <property type="match status" value="1"/>
</dbReference>
<evidence type="ECO:0000256" key="6">
    <source>
        <dbReference type="ARBA" id="ARBA00022960"/>
    </source>
</evidence>
<feature type="domain" description="Enolpyruvate transferase" evidence="13">
    <location>
        <begin position="7"/>
        <end position="403"/>
    </location>
</feature>
<dbReference type="Gene3D" id="3.65.10.10">
    <property type="entry name" value="Enolpyruvate transferase domain"/>
    <property type="match status" value="2"/>
</dbReference>
<keyword evidence="15" id="KW-1185">Reference proteome</keyword>
<evidence type="ECO:0000256" key="12">
    <source>
        <dbReference type="HAMAP-Rule" id="MF_00111"/>
    </source>
</evidence>
<dbReference type="InterPro" id="IPR036968">
    <property type="entry name" value="Enolpyruvate_Tfrase_sf"/>
</dbReference>
<evidence type="ECO:0000313" key="15">
    <source>
        <dbReference type="Proteomes" id="UP001623591"/>
    </source>
</evidence>
<evidence type="ECO:0000256" key="4">
    <source>
        <dbReference type="ARBA" id="ARBA00022618"/>
    </source>
</evidence>
<dbReference type="PANTHER" id="PTHR43783:SF2">
    <property type="entry name" value="UDP-N-ACETYLGLUCOSAMINE 1-CARBOXYVINYLTRANSFERASE 2"/>
    <property type="match status" value="1"/>
</dbReference>
<dbReference type="PANTHER" id="PTHR43783">
    <property type="entry name" value="UDP-N-ACETYLGLUCOSAMINE 1-CARBOXYVINYLTRANSFERASE"/>
    <property type="match status" value="1"/>
</dbReference>